<dbReference type="GO" id="GO:0003677">
    <property type="term" value="F:DNA binding"/>
    <property type="evidence" value="ECO:0007669"/>
    <property type="project" value="UniProtKB-UniRule"/>
</dbReference>
<evidence type="ECO:0000256" key="7">
    <source>
        <dbReference type="SAM" id="Coils"/>
    </source>
</evidence>
<feature type="domain" description="Topo IIA-type catalytic" evidence="9">
    <location>
        <begin position="59"/>
        <end position="466"/>
    </location>
</feature>
<evidence type="ECO:0000256" key="5">
    <source>
        <dbReference type="ARBA" id="ARBA00023235"/>
    </source>
</evidence>
<dbReference type="PANTHER" id="PTHR43493">
    <property type="entry name" value="DNA GYRASE/TOPOISOMERASE SUBUNIT A"/>
    <property type="match status" value="1"/>
</dbReference>
<name>A0A5S9F483_UABAM</name>
<comment type="similarity">
    <text evidence="2">Belongs to the type II topoisomerase GyrA/ParC subunit family.</text>
</comment>
<proteinExistence type="inferred from homology"/>
<dbReference type="OrthoDB" id="9806486at2"/>
<dbReference type="KEGG" id="uam:UABAM_03234"/>
<evidence type="ECO:0000256" key="1">
    <source>
        <dbReference type="ARBA" id="ARBA00000185"/>
    </source>
</evidence>
<protein>
    <submittedName>
        <fullName evidence="10">DNA topoisomerase IV subunit A</fullName>
    </submittedName>
</protein>
<dbReference type="InterPro" id="IPR002205">
    <property type="entry name" value="Topo_IIA_dom_A"/>
</dbReference>
<dbReference type="PROSITE" id="PS52040">
    <property type="entry name" value="TOPO_IIA"/>
    <property type="match status" value="1"/>
</dbReference>
<dbReference type="PANTHER" id="PTHR43493:SF5">
    <property type="entry name" value="DNA GYRASE SUBUNIT A, CHLOROPLASTIC_MITOCHONDRIAL"/>
    <property type="match status" value="1"/>
</dbReference>
<dbReference type="RefSeq" id="WP_151969002.1">
    <property type="nucleotide sequence ID" value="NZ_AP019860.1"/>
</dbReference>
<dbReference type="Proteomes" id="UP000326354">
    <property type="component" value="Chromosome"/>
</dbReference>
<dbReference type="Gene3D" id="3.90.199.10">
    <property type="entry name" value="Topoisomerase II, domain 5"/>
    <property type="match status" value="1"/>
</dbReference>
<accession>A0A5S9F483</accession>
<sequence>MSNENEPIPNEDEAKTNENEPQNESEAPQNFIPPKSHLENMYENWFLDYASYVILERAVPSLEDGLKPVQRRILHSMNEIDDGRYHKVANIIGHTMQYHPHGDAAINDALVNIGQKTLLVDPQGNWGDTRTGDPAAAARYIEARLTPFAKEVMFNSSVTSWQVSYDGRRKEPINLPVKFPLLLAQGVEGIAVGLATKIMPHNFNELLDASCNILRGQKVQIFPDFPHGGKADFSNYNGGQKGGKIRVRADIDVVDQRTLAIRSIPYGITTSSLIDSIVKANDNGKIKIKKIIDNTARELEILVELPSGIAPQIMVDALYAFTNCEVSISPNCCIIYEDKPLFLSVEDLLEKSTNHTVQILKKELQVSLKELQKKWHFASLEKFFIEKKIYRKIEECETWEEVISCIKNALQPFSDQLHKPITNDDIVKLTEIKIKRISKFNHTKAEEQIRSLETEIEKIERHLRNLKNYAIRYFQSLKKKYGKGRERKTIMQSFSTIEAAQVAVANQKLYVNRKDGFLGTSLKKDEFVCECSDIDDIIVFLKNGIFKVVRITDKVFVGKDIIHIDVWKKNDERRVYNMVYRDGTGGRILAKRFNVTAITRDKEYDLTKGTKGSRVLYFTVNPNGETETVTLHLHPKATARNKTIDFEFEELAVKGRSANGNLVTKYPVTRVTQKSQGKSTFGPTKLWFDEPIGQVNNEERGDFLGEFLAEDLLLIFYNNGCVEISPYQLDFQYKDVYLIEKFNPANPLTVIHHDGNKKQIFVKRFKLEEEHSGKLLQITTTHSESRLLHIFTQPHPYVQVSYMRKRPRKLVDEVIDLVEFIAIKGWKATGNRLSTYQLLKIQPLEEEQGKQLLAKEQQQKLEEEEKEKDKDKEQNESDEQMAMF</sequence>
<keyword evidence="11" id="KW-1185">Reference proteome</keyword>
<evidence type="ECO:0000259" key="9">
    <source>
        <dbReference type="PROSITE" id="PS52040"/>
    </source>
</evidence>
<dbReference type="Pfam" id="PF00521">
    <property type="entry name" value="DNA_topoisoIV"/>
    <property type="match status" value="1"/>
</dbReference>
<dbReference type="InterPro" id="IPR013757">
    <property type="entry name" value="Topo_IIA_A_a_sf"/>
</dbReference>
<evidence type="ECO:0000313" key="11">
    <source>
        <dbReference type="Proteomes" id="UP000326354"/>
    </source>
</evidence>
<dbReference type="NCBIfam" id="NF007209">
    <property type="entry name" value="PRK09631.1"/>
    <property type="match status" value="1"/>
</dbReference>
<feature type="region of interest" description="Disordered" evidence="8">
    <location>
        <begin position="1"/>
        <end position="34"/>
    </location>
</feature>
<keyword evidence="3 6" id="KW-0799">Topoisomerase</keyword>
<dbReference type="GO" id="GO:0009330">
    <property type="term" value="C:DNA topoisomerase type II (double strand cut, ATP-hydrolyzing) complex"/>
    <property type="evidence" value="ECO:0007669"/>
    <property type="project" value="TreeGrafter"/>
</dbReference>
<keyword evidence="5 6" id="KW-0413">Isomerase</keyword>
<dbReference type="InterPro" id="IPR050220">
    <property type="entry name" value="Type_II_DNA_Topoisomerases"/>
</dbReference>
<feature type="coiled-coil region" evidence="7">
    <location>
        <begin position="442"/>
        <end position="469"/>
    </location>
</feature>
<dbReference type="EMBL" id="AP019860">
    <property type="protein sequence ID" value="BBM84873.1"/>
    <property type="molecule type" value="Genomic_DNA"/>
</dbReference>
<feature type="compositionally biased region" description="Polar residues" evidence="8">
    <location>
        <begin position="19"/>
        <end position="28"/>
    </location>
</feature>
<dbReference type="SUPFAM" id="SSF56719">
    <property type="entry name" value="Type II DNA topoisomerase"/>
    <property type="match status" value="1"/>
</dbReference>
<dbReference type="InterPro" id="IPR013760">
    <property type="entry name" value="Topo_IIA-like_dom_sf"/>
</dbReference>
<evidence type="ECO:0000313" key="10">
    <source>
        <dbReference type="EMBL" id="BBM84873.1"/>
    </source>
</evidence>
<evidence type="ECO:0000256" key="4">
    <source>
        <dbReference type="ARBA" id="ARBA00023125"/>
    </source>
</evidence>
<dbReference type="GO" id="GO:0005737">
    <property type="term" value="C:cytoplasm"/>
    <property type="evidence" value="ECO:0007669"/>
    <property type="project" value="TreeGrafter"/>
</dbReference>
<evidence type="ECO:0000256" key="3">
    <source>
        <dbReference type="ARBA" id="ARBA00023029"/>
    </source>
</evidence>
<comment type="catalytic activity">
    <reaction evidence="1 6">
        <text>ATP-dependent breakage, passage and rejoining of double-stranded DNA.</text>
        <dbReference type="EC" id="5.6.2.2"/>
    </reaction>
</comment>
<keyword evidence="7" id="KW-0175">Coiled coil</keyword>
<keyword evidence="4 6" id="KW-0238">DNA-binding</keyword>
<organism evidence="10 11">
    <name type="scientific">Uabimicrobium amorphum</name>
    <dbReference type="NCBI Taxonomy" id="2596890"/>
    <lineage>
        <taxon>Bacteria</taxon>
        <taxon>Pseudomonadati</taxon>
        <taxon>Planctomycetota</taxon>
        <taxon>Candidatus Uabimicrobiia</taxon>
        <taxon>Candidatus Uabimicrobiales</taxon>
        <taxon>Candidatus Uabimicrobiaceae</taxon>
        <taxon>Candidatus Uabimicrobium</taxon>
    </lineage>
</organism>
<feature type="region of interest" description="Disordered" evidence="8">
    <location>
        <begin position="852"/>
        <end position="884"/>
    </location>
</feature>
<dbReference type="SMART" id="SM00434">
    <property type="entry name" value="TOP4c"/>
    <property type="match status" value="1"/>
</dbReference>
<dbReference type="GO" id="GO:0006265">
    <property type="term" value="P:DNA topological change"/>
    <property type="evidence" value="ECO:0007669"/>
    <property type="project" value="UniProtKB-UniRule"/>
</dbReference>
<dbReference type="NCBIfam" id="NF009397">
    <property type="entry name" value="PRK12758.1"/>
    <property type="match status" value="1"/>
</dbReference>
<reference evidence="10 11" key="1">
    <citation type="submission" date="2019-08" db="EMBL/GenBank/DDBJ databases">
        <title>Complete genome sequence of Candidatus Uab amorphum.</title>
        <authorList>
            <person name="Shiratori T."/>
            <person name="Suzuki S."/>
            <person name="Kakizawa Y."/>
            <person name="Ishida K."/>
        </authorList>
    </citation>
    <scope>NUCLEOTIDE SEQUENCE [LARGE SCALE GENOMIC DNA]</scope>
    <source>
        <strain evidence="10 11">SRT547</strain>
    </source>
</reference>
<dbReference type="Gene3D" id="3.30.1360.40">
    <property type="match status" value="1"/>
</dbReference>
<gene>
    <name evidence="10" type="ORF">UABAM_03234</name>
</gene>
<feature type="compositionally biased region" description="Basic and acidic residues" evidence="8">
    <location>
        <begin position="857"/>
        <end position="875"/>
    </location>
</feature>
<evidence type="ECO:0000256" key="8">
    <source>
        <dbReference type="SAM" id="MobiDB-lite"/>
    </source>
</evidence>
<dbReference type="Gene3D" id="1.10.268.10">
    <property type="entry name" value="Topoisomerase, domain 3"/>
    <property type="match status" value="1"/>
</dbReference>
<dbReference type="GO" id="GO:0005524">
    <property type="term" value="F:ATP binding"/>
    <property type="evidence" value="ECO:0007669"/>
    <property type="project" value="InterPro"/>
</dbReference>
<dbReference type="AlphaFoldDB" id="A0A5S9F483"/>
<feature type="active site" description="O-(5'-phospho-DNA)-tyrosine intermediate" evidence="6">
    <location>
        <position position="140"/>
    </location>
</feature>
<dbReference type="InterPro" id="IPR013758">
    <property type="entry name" value="Topo_IIA_A/C_ab"/>
</dbReference>
<evidence type="ECO:0000256" key="2">
    <source>
        <dbReference type="ARBA" id="ARBA00008263"/>
    </source>
</evidence>
<dbReference type="GO" id="GO:0003918">
    <property type="term" value="F:DNA topoisomerase type II (double strand cut, ATP-hydrolyzing) activity"/>
    <property type="evidence" value="ECO:0007669"/>
    <property type="project" value="UniProtKB-EC"/>
</dbReference>
<evidence type="ECO:0000256" key="6">
    <source>
        <dbReference type="PROSITE-ProRule" id="PRU01384"/>
    </source>
</evidence>